<protein>
    <submittedName>
        <fullName evidence="6">(R)-mandelonitrile lyase 4</fullName>
    </submittedName>
</protein>
<evidence type="ECO:0000313" key="6">
    <source>
        <dbReference type="EMBL" id="CAL4762802.1"/>
    </source>
</evidence>
<gene>
    <name evidence="4" type="ORF">C1SCF055_LOCUS3794</name>
</gene>
<keyword evidence="7" id="KW-1185">Reference proteome</keyword>
<dbReference type="EMBL" id="CAMXCT030000206">
    <property type="protein sequence ID" value="CAL4762802.1"/>
    <property type="molecule type" value="Genomic_DNA"/>
</dbReference>
<dbReference type="InterPro" id="IPR000172">
    <property type="entry name" value="GMC_OxRdtase_N"/>
</dbReference>
<dbReference type="EMBL" id="CAMXCT020000206">
    <property type="protein sequence ID" value="CAL1128865.1"/>
    <property type="molecule type" value="Genomic_DNA"/>
</dbReference>
<dbReference type="PROSITE" id="PS00624">
    <property type="entry name" value="GMC_OXRED_2"/>
    <property type="match status" value="1"/>
</dbReference>
<evidence type="ECO:0000259" key="3">
    <source>
        <dbReference type="PROSITE" id="PS00624"/>
    </source>
</evidence>
<dbReference type="AlphaFoldDB" id="A0A9P1BMP2"/>
<evidence type="ECO:0000256" key="2">
    <source>
        <dbReference type="SAM" id="SignalP"/>
    </source>
</evidence>
<keyword evidence="6" id="KW-0456">Lyase</keyword>
<feature type="signal peptide" evidence="2">
    <location>
        <begin position="1"/>
        <end position="20"/>
    </location>
</feature>
<reference evidence="5" key="2">
    <citation type="submission" date="2024-04" db="EMBL/GenBank/DDBJ databases">
        <authorList>
            <person name="Chen Y."/>
            <person name="Shah S."/>
            <person name="Dougan E. K."/>
            <person name="Thang M."/>
            <person name="Chan C."/>
        </authorList>
    </citation>
    <scope>NUCLEOTIDE SEQUENCE [LARGE SCALE GENOMIC DNA]</scope>
</reference>
<dbReference type="GO" id="GO:0050660">
    <property type="term" value="F:flavin adenine dinucleotide binding"/>
    <property type="evidence" value="ECO:0007669"/>
    <property type="project" value="InterPro"/>
</dbReference>
<dbReference type="Proteomes" id="UP001152797">
    <property type="component" value="Unassembled WGS sequence"/>
</dbReference>
<evidence type="ECO:0000313" key="5">
    <source>
        <dbReference type="EMBL" id="CAL1128865.1"/>
    </source>
</evidence>
<dbReference type="Gene3D" id="3.50.50.60">
    <property type="entry name" value="FAD/NAD(P)-binding domain"/>
    <property type="match status" value="1"/>
</dbReference>
<dbReference type="Pfam" id="PF00732">
    <property type="entry name" value="GMC_oxred_N"/>
    <property type="match status" value="1"/>
</dbReference>
<dbReference type="Gene3D" id="3.30.410.40">
    <property type="match status" value="1"/>
</dbReference>
<dbReference type="OrthoDB" id="409726at2759"/>
<evidence type="ECO:0000313" key="4">
    <source>
        <dbReference type="EMBL" id="CAI3975490.1"/>
    </source>
</evidence>
<name>A0A9P1BMP2_9DINO</name>
<reference evidence="4" key="1">
    <citation type="submission" date="2022-10" db="EMBL/GenBank/DDBJ databases">
        <authorList>
            <person name="Chen Y."/>
            <person name="Dougan E. K."/>
            <person name="Chan C."/>
            <person name="Rhodes N."/>
            <person name="Thang M."/>
        </authorList>
    </citation>
    <scope>NUCLEOTIDE SEQUENCE</scope>
</reference>
<dbReference type="InterPro" id="IPR051871">
    <property type="entry name" value="GMC_Oxidoreductase-Related"/>
</dbReference>
<sequence>MLQAEKLAFILLIAARIARSAENTSQWPPEKLYWDNQCKPCPAKLYEKDHCANGGVLVGERACKGVFCEGQCTVAVRSGAPAPDFYWDGQCTACPAKFYKDSHCSEGGEIVDEKACGPLGVHCEAKCRKPQSLPAPTPQLYWDGQCTACPAKLYSHCSQGGTLVGEKGCGLLKIMCEGQCAKPAAAPEAADWIIIGGGASGCAAAAALADAGEDVLVLERGQSDLELAETEYADTWPAVVNSAAQLIRWTDQTWGCVANVLGGGTAINGGLYIEEEPDYFQDNFGEAVNLSEFYESSAWVAKQLTVPLRPSSFGRRYADALHEAGEGVADPKPSARMVKDGSWVAYATFNTSKKTWIRRGAAALLHERSDMKNLRFFTSFQVKKINFEGKRASGVLARNNFNDLVTIKARKGVILASGAIFSPQLLQVSGIGESRLLRNLGVQTVVENENVGHNFIDRNILNFGVWASKHRPLYVGYAMSSNTTSQITIESEGWGKVASGFAIPSLGMVPPEQRTEALRALMKPLLTGPIADIMNNMIQVVGLNHKTYSRGSVEAVSADSADAPKVTANYFKDKRDMKQQFVAMKTLMEVIHSEALQGLVNAKTFKGTDATLPVYFSCLGRPQTDATAIITPCLPKDGSSTKDLEEHFRNVVVSSYHYFGSASFGKVVDGEDLLVKGTENLHVIDASIFPNPTRVNPQGTIMAMGHYLGKRLASKSRPSGRAVDGSLSPVW</sequence>
<dbReference type="InterPro" id="IPR007867">
    <property type="entry name" value="GMC_OxRtase_C"/>
</dbReference>
<feature type="chain" id="PRO_5043269602" evidence="2">
    <location>
        <begin position="21"/>
        <end position="731"/>
    </location>
</feature>
<proteinExistence type="predicted"/>
<comment type="caution">
    <text evidence="4">The sequence shown here is derived from an EMBL/GenBank/DDBJ whole genome shotgun (WGS) entry which is preliminary data.</text>
</comment>
<dbReference type="PANTHER" id="PTHR45968:SF3">
    <property type="entry name" value="OS04G0573100 PROTEIN"/>
    <property type="match status" value="1"/>
</dbReference>
<dbReference type="GO" id="GO:0016829">
    <property type="term" value="F:lyase activity"/>
    <property type="evidence" value="ECO:0007669"/>
    <property type="project" value="UniProtKB-KW"/>
</dbReference>
<dbReference type="SUPFAM" id="SSF51905">
    <property type="entry name" value="FAD/NAD(P)-binding domain"/>
    <property type="match status" value="1"/>
</dbReference>
<accession>A0A9P1BMP2</accession>
<dbReference type="EMBL" id="CAMXCT010000206">
    <property type="protein sequence ID" value="CAI3975490.1"/>
    <property type="molecule type" value="Genomic_DNA"/>
</dbReference>
<evidence type="ECO:0000313" key="7">
    <source>
        <dbReference type="Proteomes" id="UP001152797"/>
    </source>
</evidence>
<dbReference type="SUPFAM" id="SSF54373">
    <property type="entry name" value="FAD-linked reductases, C-terminal domain"/>
    <property type="match status" value="1"/>
</dbReference>
<feature type="domain" description="Glucose-methanol-choline oxidoreductase N-terminal" evidence="3">
    <location>
        <begin position="418"/>
        <end position="432"/>
    </location>
</feature>
<dbReference type="InterPro" id="IPR036188">
    <property type="entry name" value="FAD/NAD-bd_sf"/>
</dbReference>
<evidence type="ECO:0000256" key="1">
    <source>
        <dbReference type="ARBA" id="ARBA00022729"/>
    </source>
</evidence>
<dbReference type="PANTHER" id="PTHR45968">
    <property type="entry name" value="OSJNBA0019K04.7 PROTEIN"/>
    <property type="match status" value="1"/>
</dbReference>
<dbReference type="GO" id="GO:0016614">
    <property type="term" value="F:oxidoreductase activity, acting on CH-OH group of donors"/>
    <property type="evidence" value="ECO:0007669"/>
    <property type="project" value="InterPro"/>
</dbReference>
<dbReference type="Pfam" id="PF05199">
    <property type="entry name" value="GMC_oxred_C"/>
    <property type="match status" value="1"/>
</dbReference>
<keyword evidence="1 2" id="KW-0732">Signal</keyword>
<organism evidence="4">
    <name type="scientific">Cladocopium goreaui</name>
    <dbReference type="NCBI Taxonomy" id="2562237"/>
    <lineage>
        <taxon>Eukaryota</taxon>
        <taxon>Sar</taxon>
        <taxon>Alveolata</taxon>
        <taxon>Dinophyceae</taxon>
        <taxon>Suessiales</taxon>
        <taxon>Symbiodiniaceae</taxon>
        <taxon>Cladocopium</taxon>
    </lineage>
</organism>